<gene>
    <name evidence="5" type="ORF">G3O08_04190</name>
</gene>
<keyword evidence="3" id="KW-1133">Transmembrane helix</keyword>
<dbReference type="SUPFAM" id="SSF63829">
    <property type="entry name" value="Calcium-dependent phosphotriesterase"/>
    <property type="match status" value="1"/>
</dbReference>
<dbReference type="GO" id="GO:0000155">
    <property type="term" value="F:phosphorelay sensor kinase activity"/>
    <property type="evidence" value="ECO:0007669"/>
    <property type="project" value="TreeGrafter"/>
</dbReference>
<organism evidence="5 6">
    <name type="scientific">Cryomorpha ignava</name>
    <dbReference type="NCBI Taxonomy" id="101383"/>
    <lineage>
        <taxon>Bacteria</taxon>
        <taxon>Pseudomonadati</taxon>
        <taxon>Bacteroidota</taxon>
        <taxon>Flavobacteriia</taxon>
        <taxon>Flavobacteriales</taxon>
        <taxon>Cryomorphaceae</taxon>
        <taxon>Cryomorpha</taxon>
    </lineage>
</organism>
<evidence type="ECO:0000313" key="6">
    <source>
        <dbReference type="Proteomes" id="UP000486602"/>
    </source>
</evidence>
<dbReference type="Gene3D" id="2.130.10.10">
    <property type="entry name" value="YVTN repeat-like/Quinoprotein amine dehydrogenase"/>
    <property type="match status" value="2"/>
</dbReference>
<dbReference type="GO" id="GO:0003677">
    <property type="term" value="F:DNA binding"/>
    <property type="evidence" value="ECO:0007669"/>
    <property type="project" value="InterPro"/>
</dbReference>
<keyword evidence="3" id="KW-0812">Transmembrane</keyword>
<dbReference type="Pfam" id="PF07494">
    <property type="entry name" value="Reg_prop"/>
    <property type="match status" value="1"/>
</dbReference>
<dbReference type="RefSeq" id="WP_163283423.1">
    <property type="nucleotide sequence ID" value="NZ_JAAGVY010000004.1"/>
</dbReference>
<evidence type="ECO:0000259" key="4">
    <source>
        <dbReference type="SMART" id="SM00421"/>
    </source>
</evidence>
<dbReference type="Pfam" id="PF07495">
    <property type="entry name" value="Y_Y_Y"/>
    <property type="match status" value="1"/>
</dbReference>
<dbReference type="SUPFAM" id="SSF46894">
    <property type="entry name" value="C-terminal effector domain of the bipartite response regulators"/>
    <property type="match status" value="1"/>
</dbReference>
<dbReference type="InterPro" id="IPR000792">
    <property type="entry name" value="Tscrpt_reg_LuxR_C"/>
</dbReference>
<dbReference type="InterPro" id="IPR036388">
    <property type="entry name" value="WH-like_DNA-bd_sf"/>
</dbReference>
<feature type="coiled-coil region" evidence="2">
    <location>
        <begin position="794"/>
        <end position="832"/>
    </location>
</feature>
<dbReference type="Proteomes" id="UP000486602">
    <property type="component" value="Unassembled WGS sequence"/>
</dbReference>
<dbReference type="SMART" id="SM00421">
    <property type="entry name" value="HTH_LUXR"/>
    <property type="match status" value="1"/>
</dbReference>
<name>A0A7K3WMK1_9FLAO</name>
<dbReference type="PANTHER" id="PTHR43547">
    <property type="entry name" value="TWO-COMPONENT HISTIDINE KINASE"/>
    <property type="match status" value="1"/>
</dbReference>
<protein>
    <recommendedName>
        <fullName evidence="4">HTH luxR-type domain-containing protein</fullName>
    </recommendedName>
</protein>
<dbReference type="InterPro" id="IPR013783">
    <property type="entry name" value="Ig-like_fold"/>
</dbReference>
<feature type="domain" description="HTH luxR-type" evidence="4">
    <location>
        <begin position="913"/>
        <end position="970"/>
    </location>
</feature>
<dbReference type="InterPro" id="IPR011123">
    <property type="entry name" value="Y_Y_Y"/>
</dbReference>
<keyword evidence="1" id="KW-0597">Phosphoprotein</keyword>
<dbReference type="EMBL" id="JAAGVY010000004">
    <property type="protein sequence ID" value="NEN22704.1"/>
    <property type="molecule type" value="Genomic_DNA"/>
</dbReference>
<keyword evidence="3" id="KW-0472">Membrane</keyword>
<feature type="transmembrane region" description="Helical" evidence="3">
    <location>
        <begin position="757"/>
        <end position="779"/>
    </location>
</feature>
<dbReference type="InterPro" id="IPR015943">
    <property type="entry name" value="WD40/YVTN_repeat-like_dom_sf"/>
</dbReference>
<dbReference type="InterPro" id="IPR016032">
    <property type="entry name" value="Sig_transdc_resp-reg_C-effctor"/>
</dbReference>
<dbReference type="Gene3D" id="2.60.40.10">
    <property type="entry name" value="Immunoglobulins"/>
    <property type="match status" value="1"/>
</dbReference>
<sequence>MSIIRTSRFFIIASFVLGFFCKDISAQEVNIGIPPITNFTRSEYKAGTQNWEIRQSEEGIIFIGNNKGLLRYEGHSWNLFRLPNATIIRSFNIDNQNKLFLGGQNEIGFLESTDFTRENYVSLTHLIAEKNLDFEDVWKTFIIDSTVYFCSEKAIFIYNGDSCSTIEPLGGRFENYFEVDGSLFFQDISRGLYKYEAGELIKVGGNGVFESDRIASILPFDHGGFLAITVSSGYFIIQEGAVSKWDRSDYLNGFIEKPYCAIKLVNGNYAVGSSQNGLTLFNKSGQILTQLNVDRGLQNNTVLSIYEDKQNNLWLGLDNGIDYVEINSPLSFIGSEMGINGTGYAARVFEENLYLGTNQGLFKLPWSVDLDYGKLKFNAVKEVEGQVWGLDEINGNLIVDQHAGANAIAGSDLKGITNIQGVWKSAVLLSDSEYVIQGAYTGFYLFGVDYKNNAGWESLGRIDGFDESARLFEEDDDGNIWVSHAYRGLYKLTLDKNLKKFQSITSYGKAKGLPSDIFTSVSKIRNQLTFSTLNGIYNYDQQRDTFLLNENLTELIGEGKNVNQIIEDDLGRIWISMENEFGLIKVKEQGLSNELEIFYLNQLEDALVDGYEYVYSYDAENSFIAIEDGFVHFNPSSISKPEIPFNLILESINIALDDDSIVNVKSRFDGAVNPEFQSNMNNFNFSFVTPHFEKFNEIAYRYKLAGFDENWSGWYNKTTKEYSNLPAGDYAFTVEAKNVYGALSKSVSVSFRILPPWYRSTIAKGIYIILIISSLVFYWRYISFREKKKTETFKQEQNAHLKEKEAEFQKSVEENESEIMELKNKNLKSEIAFKNSELASATMHLVQKGEILMKIKSDLSEIAKKVPENLTADIKRIERKIEADVRLDKNWERFEKHFDQVHQNFFKRLRANHTDLTPKDQKLSAYLRMNLTTKEIAPLLNISVRGVEISRYRLRKKLNLESDTNLVSFIMEV</sequence>
<evidence type="ECO:0000256" key="2">
    <source>
        <dbReference type="SAM" id="Coils"/>
    </source>
</evidence>
<dbReference type="AlphaFoldDB" id="A0A7K3WMK1"/>
<dbReference type="InterPro" id="IPR011110">
    <property type="entry name" value="Reg_prop"/>
</dbReference>
<dbReference type="PANTHER" id="PTHR43547:SF2">
    <property type="entry name" value="HYBRID SIGNAL TRANSDUCTION HISTIDINE KINASE C"/>
    <property type="match status" value="1"/>
</dbReference>
<dbReference type="Gene3D" id="1.10.10.10">
    <property type="entry name" value="Winged helix-like DNA-binding domain superfamily/Winged helix DNA-binding domain"/>
    <property type="match status" value="1"/>
</dbReference>
<keyword evidence="2" id="KW-0175">Coiled coil</keyword>
<dbReference type="Pfam" id="PF00196">
    <property type="entry name" value="GerE"/>
    <property type="match status" value="1"/>
</dbReference>
<evidence type="ECO:0000313" key="5">
    <source>
        <dbReference type="EMBL" id="NEN22704.1"/>
    </source>
</evidence>
<keyword evidence="6" id="KW-1185">Reference proteome</keyword>
<accession>A0A7K3WMK1</accession>
<proteinExistence type="predicted"/>
<comment type="caution">
    <text evidence="5">The sequence shown here is derived from an EMBL/GenBank/DDBJ whole genome shotgun (WGS) entry which is preliminary data.</text>
</comment>
<evidence type="ECO:0000256" key="3">
    <source>
        <dbReference type="SAM" id="Phobius"/>
    </source>
</evidence>
<reference evidence="5 6" key="1">
    <citation type="submission" date="2020-02" db="EMBL/GenBank/DDBJ databases">
        <title>Out from the shadows clarifying the taxonomy of the family Cryomorphaceae and related taxa by utilizing the GTDB taxonomic framework.</title>
        <authorList>
            <person name="Bowman J.P."/>
        </authorList>
    </citation>
    <scope>NUCLEOTIDE SEQUENCE [LARGE SCALE GENOMIC DNA]</scope>
    <source>
        <strain evidence="5 6">QSSC 1-22</strain>
    </source>
</reference>
<dbReference type="GO" id="GO:0006355">
    <property type="term" value="P:regulation of DNA-templated transcription"/>
    <property type="evidence" value="ECO:0007669"/>
    <property type="project" value="InterPro"/>
</dbReference>
<evidence type="ECO:0000256" key="1">
    <source>
        <dbReference type="ARBA" id="ARBA00022553"/>
    </source>
</evidence>